<dbReference type="InterPro" id="IPR029062">
    <property type="entry name" value="Class_I_gatase-like"/>
</dbReference>
<dbReference type="Proteomes" id="UP000829194">
    <property type="component" value="Chromosome"/>
</dbReference>
<dbReference type="SUPFAM" id="SSF52317">
    <property type="entry name" value="Class I glutamine amidotransferase-like"/>
    <property type="match status" value="1"/>
</dbReference>
<feature type="domain" description="HTH araC/xylS-type" evidence="3">
    <location>
        <begin position="240"/>
        <end position="338"/>
    </location>
</feature>
<dbReference type="RefSeq" id="WP_083512682.1">
    <property type="nucleotide sequence ID" value="NZ_CP011131.1"/>
</dbReference>
<dbReference type="NCBIfam" id="NF006902">
    <property type="entry name" value="PRK09393.1"/>
    <property type="match status" value="1"/>
</dbReference>
<dbReference type="Gene3D" id="3.40.50.880">
    <property type="match status" value="1"/>
</dbReference>
<keyword evidence="5" id="KW-1185">Reference proteome</keyword>
<gene>
    <name evidence="4" type="primary">ftrA</name>
    <name evidence="4" type="ORF">MOV92_20085</name>
</gene>
<dbReference type="PROSITE" id="PS01124">
    <property type="entry name" value="HTH_ARAC_FAMILY_2"/>
    <property type="match status" value="1"/>
</dbReference>
<evidence type="ECO:0000256" key="2">
    <source>
        <dbReference type="ARBA" id="ARBA00023163"/>
    </source>
</evidence>
<keyword evidence="1" id="KW-0805">Transcription regulation</keyword>
<dbReference type="Pfam" id="PF12833">
    <property type="entry name" value="HTH_18"/>
    <property type="match status" value="1"/>
</dbReference>
<evidence type="ECO:0000259" key="3">
    <source>
        <dbReference type="PROSITE" id="PS01124"/>
    </source>
</evidence>
<name>A0ABY3X848_9GAMM</name>
<dbReference type="EMBL" id="CP093547">
    <property type="protein sequence ID" value="UNP28756.1"/>
    <property type="molecule type" value="Genomic_DNA"/>
</dbReference>
<dbReference type="PANTHER" id="PTHR43130">
    <property type="entry name" value="ARAC-FAMILY TRANSCRIPTIONAL REGULATOR"/>
    <property type="match status" value="1"/>
</dbReference>
<dbReference type="Gene3D" id="1.10.10.60">
    <property type="entry name" value="Homeodomain-like"/>
    <property type="match status" value="1"/>
</dbReference>
<protein>
    <submittedName>
        <fullName evidence="4">Transcriptional regulator FtrA</fullName>
    </submittedName>
</protein>
<dbReference type="SMART" id="SM00342">
    <property type="entry name" value="HTH_ARAC"/>
    <property type="match status" value="1"/>
</dbReference>
<dbReference type="SUPFAM" id="SSF46689">
    <property type="entry name" value="Homeodomain-like"/>
    <property type="match status" value="2"/>
</dbReference>
<accession>A0ABY3X848</accession>
<dbReference type="InterPro" id="IPR052158">
    <property type="entry name" value="INH-QAR"/>
</dbReference>
<evidence type="ECO:0000313" key="4">
    <source>
        <dbReference type="EMBL" id="UNP28756.1"/>
    </source>
</evidence>
<keyword evidence="2" id="KW-0804">Transcription</keyword>
<reference evidence="4 5" key="1">
    <citation type="submission" date="2022-03" db="EMBL/GenBank/DDBJ databases">
        <title>Complete genome sequence of Lysobacter capsici VKM B-2533 and Lysobacter gummosus 10.1.1, promising sources of lytic agents.</title>
        <authorList>
            <person name="Tarlachkov S.V."/>
            <person name="Kudryakova I.V."/>
            <person name="Afoshin A.S."/>
            <person name="Leontyevskaya E.A."/>
            <person name="Leontyevskaya N.V."/>
        </authorList>
    </citation>
    <scope>NUCLEOTIDE SEQUENCE [LARGE SCALE GENOMIC DNA]</scope>
    <source>
        <strain evidence="4 5">10.1.1</strain>
    </source>
</reference>
<dbReference type="PANTHER" id="PTHR43130:SF3">
    <property type="entry name" value="HTH-TYPE TRANSCRIPTIONAL REGULATOR RV1931C"/>
    <property type="match status" value="1"/>
</dbReference>
<dbReference type="InterPro" id="IPR002818">
    <property type="entry name" value="DJ-1/PfpI"/>
</dbReference>
<proteinExistence type="predicted"/>
<dbReference type="InterPro" id="IPR009057">
    <property type="entry name" value="Homeodomain-like_sf"/>
</dbReference>
<evidence type="ECO:0000313" key="5">
    <source>
        <dbReference type="Proteomes" id="UP000829194"/>
    </source>
</evidence>
<organism evidence="4 5">
    <name type="scientific">Lysobacter gummosus</name>
    <dbReference type="NCBI Taxonomy" id="262324"/>
    <lineage>
        <taxon>Bacteria</taxon>
        <taxon>Pseudomonadati</taxon>
        <taxon>Pseudomonadota</taxon>
        <taxon>Gammaproteobacteria</taxon>
        <taxon>Lysobacterales</taxon>
        <taxon>Lysobacteraceae</taxon>
        <taxon>Lysobacter</taxon>
    </lineage>
</organism>
<dbReference type="InterPro" id="IPR018060">
    <property type="entry name" value="HTH_AraC"/>
</dbReference>
<dbReference type="Pfam" id="PF01965">
    <property type="entry name" value="DJ-1_PfpI"/>
    <property type="match status" value="1"/>
</dbReference>
<dbReference type="CDD" id="cd03137">
    <property type="entry name" value="GATase1_AraC_1"/>
    <property type="match status" value="1"/>
</dbReference>
<sequence length="344" mass="38135">MPKSAAVLRKPARAAAKTGAPINPRVAVLAYEGLCAFEFSCAAEVFGLARPELTRERLGRDWYRFETCAAQRRPLRGQYGLKIQADGGLDRLARAGTVIVPGWSGSDAPVPAAIADALREAHARGARLLSICSGVFVLAATGLLDGRRATTHWRYLETLRERYPRIRIDANALYVDEGHLLTSAGSAAGLDLCLHLVRRDWGPRIANHVARRLVIAPHREGGQAQYIERPVQRSERGALAPLLDDMRRRLAEPLTIAELARIAAMSERSFMRHFKQATGATPADWLIQARVERARELLETTPASIDRIAGETGFGSAITMRHHFRRKLGVSPRDYRQRFARERG</sequence>
<evidence type="ECO:0000256" key="1">
    <source>
        <dbReference type="ARBA" id="ARBA00023015"/>
    </source>
</evidence>